<dbReference type="EMBL" id="JAESVG020000006">
    <property type="protein sequence ID" value="KAG8626405.1"/>
    <property type="molecule type" value="Genomic_DNA"/>
</dbReference>
<evidence type="ECO:0000313" key="2">
    <source>
        <dbReference type="EMBL" id="KAG8626405.1"/>
    </source>
</evidence>
<dbReference type="Proteomes" id="UP000809789">
    <property type="component" value="Unassembled WGS sequence"/>
</dbReference>
<accession>A0A8K0L001</accession>
<comment type="caution">
    <text evidence="2">The sequence shown here is derived from an EMBL/GenBank/DDBJ whole genome shotgun (WGS) entry which is preliminary data.</text>
</comment>
<sequence length="165" mass="17863">MAVSPRDTKPPPTDRMTRFHVSDIMTRLFILTTLLAPILAAPVPSQPPPYLSKRPTIVHDQDLILPNQPSSLYKRCGSSSYPAPIPDSLSSLTTATAGPLMPQFQSALLSSTPGHFFDSLLSSLSRRSVPVVEDAKVDTEDCEEGTDRSPEIGGRGDEEDVFASI</sequence>
<evidence type="ECO:0000313" key="3">
    <source>
        <dbReference type="Proteomes" id="UP000809789"/>
    </source>
</evidence>
<protein>
    <submittedName>
        <fullName evidence="2">Uncharacterized protein</fullName>
    </submittedName>
</protein>
<keyword evidence="3" id="KW-1185">Reference proteome</keyword>
<name>A0A8K0L001_9PEZI</name>
<evidence type="ECO:0000256" key="1">
    <source>
        <dbReference type="SAM" id="MobiDB-lite"/>
    </source>
</evidence>
<proteinExistence type="predicted"/>
<dbReference type="AlphaFoldDB" id="A0A8K0L001"/>
<reference evidence="2" key="1">
    <citation type="submission" date="2021-07" db="EMBL/GenBank/DDBJ databases">
        <title>Elsinoe batatas strain:CRI-CJ2 Genome sequencing and assembly.</title>
        <authorList>
            <person name="Huang L."/>
        </authorList>
    </citation>
    <scope>NUCLEOTIDE SEQUENCE</scope>
    <source>
        <strain evidence="2">CRI-CJ2</strain>
    </source>
</reference>
<dbReference type="OrthoDB" id="10398622at2759"/>
<feature type="compositionally biased region" description="Basic and acidic residues" evidence="1">
    <location>
        <begin position="135"/>
        <end position="156"/>
    </location>
</feature>
<feature type="region of interest" description="Disordered" evidence="1">
    <location>
        <begin position="135"/>
        <end position="165"/>
    </location>
</feature>
<organism evidence="2 3">
    <name type="scientific">Elsinoe batatas</name>
    <dbReference type="NCBI Taxonomy" id="2601811"/>
    <lineage>
        <taxon>Eukaryota</taxon>
        <taxon>Fungi</taxon>
        <taxon>Dikarya</taxon>
        <taxon>Ascomycota</taxon>
        <taxon>Pezizomycotina</taxon>
        <taxon>Dothideomycetes</taxon>
        <taxon>Dothideomycetidae</taxon>
        <taxon>Myriangiales</taxon>
        <taxon>Elsinoaceae</taxon>
        <taxon>Elsinoe</taxon>
    </lineage>
</organism>
<gene>
    <name evidence="2" type="ORF">KVT40_005350</name>
</gene>